<dbReference type="SUPFAM" id="SSF53756">
    <property type="entry name" value="UDP-Glycosyltransferase/glycogen phosphorylase"/>
    <property type="match status" value="1"/>
</dbReference>
<sequence length="402" mass="46796">MTDPLHVGIIGYGSSNWIAGRLYIQSLLVGQSLLDAERKDKTSLFLHEKDHHPAAYQDVSALVKGMYPFDYYFGTSFPILKKSLAAVERWRRNKRPFFPENNLPILLKSNQVDVIFPANGLLSKTHSSARLVCWIPDFQHLHLPQFFSSSERFMRSWLFKKMARKADKIIVSNPFSYNDACRLAPKAKNKFELLPFCMYLGDNWRKEDPEVYREQYNLPENYLMFPSQFWKHKNHLMLFEAIHKLKKQGKPVVLVCTGAFHDFRFPDYADSLKNFIHEQGLEEEIRILGLLPRKDQVQLMRGARAIVQPSLFEGWSALLEDCRGLGKTVFVSRTPMHLEQEPDHAFFFDPHSSSELAELIDQHWDSLPMRADPAREQMGERKNIDGLKNFARRFLEICQSSL</sequence>
<keyword evidence="2" id="KW-0808">Transferase</keyword>
<dbReference type="Proteomes" id="UP000557307">
    <property type="component" value="Unassembled WGS sequence"/>
</dbReference>
<keyword evidence="3" id="KW-1185">Reference proteome</keyword>
<dbReference type="PANTHER" id="PTHR46401">
    <property type="entry name" value="GLYCOSYLTRANSFERASE WBBK-RELATED"/>
    <property type="match status" value="1"/>
</dbReference>
<feature type="domain" description="Glycosyl transferase family 1" evidence="1">
    <location>
        <begin position="215"/>
        <end position="370"/>
    </location>
</feature>
<comment type="caution">
    <text evidence="2">The sequence shown here is derived from an EMBL/GenBank/DDBJ whole genome shotgun (WGS) entry which is preliminary data.</text>
</comment>
<evidence type="ECO:0000259" key="1">
    <source>
        <dbReference type="Pfam" id="PF00534"/>
    </source>
</evidence>
<proteinExistence type="predicted"/>
<dbReference type="GO" id="GO:0016757">
    <property type="term" value="F:glycosyltransferase activity"/>
    <property type="evidence" value="ECO:0007669"/>
    <property type="project" value="InterPro"/>
</dbReference>
<dbReference type="Gene3D" id="3.40.50.2000">
    <property type="entry name" value="Glycogen Phosphorylase B"/>
    <property type="match status" value="1"/>
</dbReference>
<evidence type="ECO:0000313" key="2">
    <source>
        <dbReference type="EMBL" id="MBB5285125.1"/>
    </source>
</evidence>
<protein>
    <submittedName>
        <fullName evidence="2">Glycosyltransferase involved in cell wall biosynthesis</fullName>
    </submittedName>
</protein>
<dbReference type="AlphaFoldDB" id="A0A840TQE5"/>
<accession>A0A840TQE5</accession>
<organism evidence="2 3">
    <name type="scientific">Rhabdobacter roseus</name>
    <dbReference type="NCBI Taxonomy" id="1655419"/>
    <lineage>
        <taxon>Bacteria</taxon>
        <taxon>Pseudomonadati</taxon>
        <taxon>Bacteroidota</taxon>
        <taxon>Cytophagia</taxon>
        <taxon>Cytophagales</taxon>
        <taxon>Cytophagaceae</taxon>
        <taxon>Rhabdobacter</taxon>
    </lineage>
</organism>
<dbReference type="EMBL" id="JACHGF010000004">
    <property type="protein sequence ID" value="MBB5285125.1"/>
    <property type="molecule type" value="Genomic_DNA"/>
</dbReference>
<dbReference type="CDD" id="cd03809">
    <property type="entry name" value="GT4_MtfB-like"/>
    <property type="match status" value="1"/>
</dbReference>
<name>A0A840TQE5_9BACT</name>
<dbReference type="InterPro" id="IPR001296">
    <property type="entry name" value="Glyco_trans_1"/>
</dbReference>
<evidence type="ECO:0000313" key="3">
    <source>
        <dbReference type="Proteomes" id="UP000557307"/>
    </source>
</evidence>
<reference evidence="2 3" key="1">
    <citation type="submission" date="2020-08" db="EMBL/GenBank/DDBJ databases">
        <title>Genomic Encyclopedia of Type Strains, Phase IV (KMG-IV): sequencing the most valuable type-strain genomes for metagenomic binning, comparative biology and taxonomic classification.</title>
        <authorList>
            <person name="Goeker M."/>
        </authorList>
    </citation>
    <scope>NUCLEOTIDE SEQUENCE [LARGE SCALE GENOMIC DNA]</scope>
    <source>
        <strain evidence="2 3">DSM 105074</strain>
    </source>
</reference>
<dbReference type="RefSeq" id="WP_184175057.1">
    <property type="nucleotide sequence ID" value="NZ_JACHGF010000004.1"/>
</dbReference>
<dbReference type="PANTHER" id="PTHR46401:SF8">
    <property type="entry name" value="BLL6006 PROTEIN"/>
    <property type="match status" value="1"/>
</dbReference>
<dbReference type="Pfam" id="PF00534">
    <property type="entry name" value="Glycos_transf_1"/>
    <property type="match status" value="1"/>
</dbReference>
<gene>
    <name evidence="2" type="ORF">HNQ92_003273</name>
</gene>